<dbReference type="InterPro" id="IPR022628">
    <property type="entry name" value="S-AdoMet_synt_N"/>
</dbReference>
<feature type="non-terminal residue" evidence="17">
    <location>
        <position position="1"/>
    </location>
</feature>
<dbReference type="GO" id="GO:0046872">
    <property type="term" value="F:metal ion binding"/>
    <property type="evidence" value="ECO:0007669"/>
    <property type="project" value="UniProtKB-KW"/>
</dbReference>
<keyword evidence="10 12" id="KW-0630">Potassium</keyword>
<dbReference type="FunFam" id="3.30.300.10:FF:000003">
    <property type="entry name" value="S-adenosylmethionine synthase"/>
    <property type="match status" value="1"/>
</dbReference>
<dbReference type="PROSITE" id="PS00377">
    <property type="entry name" value="ADOMET_SYNTHASE_2"/>
    <property type="match status" value="1"/>
</dbReference>
<evidence type="ECO:0000256" key="4">
    <source>
        <dbReference type="ARBA" id="ARBA00022563"/>
    </source>
</evidence>
<protein>
    <recommendedName>
        <fullName evidence="12">S-adenosylmethionine synthase</fullName>
        <ecNumber evidence="12">2.5.1.6</ecNumber>
    </recommendedName>
</protein>
<comment type="function">
    <text evidence="12">Catalyzes the formation of S-adenosylmethionine from methionine and ATP.</text>
</comment>
<comment type="similarity">
    <text evidence="2 13">Belongs to the AdoMet synthase family.</text>
</comment>
<dbReference type="Proteomes" id="UP000539032">
    <property type="component" value="Unassembled WGS sequence"/>
</dbReference>
<dbReference type="Gene3D" id="3.30.300.10">
    <property type="match status" value="3"/>
</dbReference>
<keyword evidence="5 12" id="KW-0808">Transferase</keyword>
<comment type="caution">
    <text evidence="17">The sequence shown here is derived from an EMBL/GenBank/DDBJ whole genome shotgun (WGS) entry which is preliminary data.</text>
</comment>
<dbReference type="GO" id="GO:0005524">
    <property type="term" value="F:ATP binding"/>
    <property type="evidence" value="ECO:0007669"/>
    <property type="project" value="UniProtKB-KW"/>
</dbReference>
<comment type="cofactor">
    <cofactor evidence="12">
        <name>Mg(2+)</name>
        <dbReference type="ChEBI" id="CHEBI:18420"/>
    </cofactor>
    <text evidence="12">Binds 2 magnesium ions per subunit. The magnesium ions interact primarily with the substrate.</text>
</comment>
<sequence>ETVCKTGMVLLCGEITSRAIVDYQRVVRDAIRHIGYDDSAKGFDYKTCNVLVALEQQSPDIAQGVHLHRDEEDVGAGDQGLMFGYATDETEECMPLTIILAHKLNARLAELRRNGELPWLRPDSKTQVTVQYVQEHGAVIPVRVHTIVISVQHDETISLEDMRRTLKERVIQAVVPAKYLDAKTIYHLQPSGRFVIGGPQVCGDAGVTGRKIIVDTYGGWGAHGGGAFSGKDYTKVDRSAAYAARWVAKSLVKAGLCRRVLVQVSYAIGVAHPLSISLFTYGTSQKTEKELLDIVHKNFDLRPGVIVRDLDLKKPIYQKTACYGHFGRNEFSWEVPKTLVF</sequence>
<keyword evidence="9 12" id="KW-0460">Magnesium</keyword>
<comment type="cofactor">
    <cofactor evidence="12">
        <name>K(+)</name>
        <dbReference type="ChEBI" id="CHEBI:29103"/>
    </cofactor>
    <text evidence="12">Binds 1 potassium ion per subunit. The potassium ion interacts primarily with the substrate.</text>
</comment>
<keyword evidence="3" id="KW-0963">Cytoplasm</keyword>
<dbReference type="AlphaFoldDB" id="A0A7L4I9F5"/>
<evidence type="ECO:0000259" key="15">
    <source>
        <dbReference type="Pfam" id="PF02772"/>
    </source>
</evidence>
<evidence type="ECO:0000256" key="6">
    <source>
        <dbReference type="ARBA" id="ARBA00022723"/>
    </source>
</evidence>
<dbReference type="FunFam" id="3.30.300.10:FF:000004">
    <property type="entry name" value="S-adenosylmethionine synthase"/>
    <property type="match status" value="1"/>
</dbReference>
<evidence type="ECO:0000259" key="14">
    <source>
        <dbReference type="Pfam" id="PF00438"/>
    </source>
</evidence>
<dbReference type="OrthoDB" id="5852090at2759"/>
<feature type="domain" description="S-adenosylmethionine synthetase central" evidence="15">
    <location>
        <begin position="74"/>
        <end position="194"/>
    </location>
</feature>
<evidence type="ECO:0000256" key="1">
    <source>
        <dbReference type="ARBA" id="ARBA00005224"/>
    </source>
</evidence>
<dbReference type="EMBL" id="VZTL01067062">
    <property type="protein sequence ID" value="NXX61927.1"/>
    <property type="molecule type" value="Genomic_DNA"/>
</dbReference>
<dbReference type="PROSITE" id="PS00376">
    <property type="entry name" value="ADOMET_SYNTHASE_1"/>
    <property type="match status" value="1"/>
</dbReference>
<evidence type="ECO:0000256" key="3">
    <source>
        <dbReference type="ARBA" id="ARBA00022490"/>
    </source>
</evidence>
<dbReference type="InterPro" id="IPR022629">
    <property type="entry name" value="S-AdoMet_synt_central"/>
</dbReference>
<keyword evidence="6 12" id="KW-0479">Metal-binding</keyword>
<dbReference type="InterPro" id="IPR022636">
    <property type="entry name" value="S-AdoMet_synthetase_sfam"/>
</dbReference>
<proteinExistence type="inferred from homology"/>
<dbReference type="Pfam" id="PF02772">
    <property type="entry name" value="S-AdoMet_synt_M"/>
    <property type="match status" value="1"/>
</dbReference>
<keyword evidence="4 12" id="KW-0554">One-carbon metabolism</keyword>
<dbReference type="SUPFAM" id="SSF55973">
    <property type="entry name" value="S-adenosylmethionine synthetase"/>
    <property type="match status" value="3"/>
</dbReference>
<dbReference type="Pfam" id="PF02773">
    <property type="entry name" value="S-AdoMet_synt_C"/>
    <property type="match status" value="1"/>
</dbReference>
<dbReference type="InterPro" id="IPR022630">
    <property type="entry name" value="S-AdoMet_synt_C"/>
</dbReference>
<reference evidence="17 18" key="1">
    <citation type="submission" date="2020-02" db="EMBL/GenBank/DDBJ databases">
        <title>Bird 10,000 Genomes (B10K) Project - Family phase.</title>
        <authorList>
            <person name="Zhang G."/>
        </authorList>
    </citation>
    <scope>NUCLEOTIDE SEQUENCE [LARGE SCALE GENOMIC DNA]</scope>
    <source>
        <strain evidence="17">B10K-DU-002-70</strain>
        <tissue evidence="17">Muscle</tissue>
    </source>
</reference>
<dbReference type="InterPro" id="IPR002133">
    <property type="entry name" value="S-AdoMet_synthetase"/>
</dbReference>
<name>A0A7L4I9F5_SCOUM</name>
<organism evidence="17 18">
    <name type="scientific">Scopus umbretta</name>
    <name type="common">Hammerkop</name>
    <dbReference type="NCBI Taxonomy" id="33581"/>
    <lineage>
        <taxon>Eukaryota</taxon>
        <taxon>Metazoa</taxon>
        <taxon>Chordata</taxon>
        <taxon>Craniata</taxon>
        <taxon>Vertebrata</taxon>
        <taxon>Euteleostomi</taxon>
        <taxon>Archelosauria</taxon>
        <taxon>Archosauria</taxon>
        <taxon>Dinosauria</taxon>
        <taxon>Saurischia</taxon>
        <taxon>Theropoda</taxon>
        <taxon>Coelurosauria</taxon>
        <taxon>Aves</taxon>
        <taxon>Neognathae</taxon>
        <taxon>Neoaves</taxon>
        <taxon>Aequornithes</taxon>
        <taxon>Pelecaniformes</taxon>
        <taxon>Scopidae</taxon>
        <taxon>Scopus</taxon>
    </lineage>
</organism>
<evidence type="ECO:0000256" key="11">
    <source>
        <dbReference type="ARBA" id="ARBA00048344"/>
    </source>
</evidence>
<dbReference type="PANTHER" id="PTHR11964">
    <property type="entry name" value="S-ADENOSYLMETHIONINE SYNTHETASE"/>
    <property type="match status" value="1"/>
</dbReference>
<dbReference type="GO" id="GO:0006730">
    <property type="term" value="P:one-carbon metabolic process"/>
    <property type="evidence" value="ECO:0007669"/>
    <property type="project" value="UniProtKB-KW"/>
</dbReference>
<evidence type="ECO:0000256" key="12">
    <source>
        <dbReference type="RuleBase" id="RU000541"/>
    </source>
</evidence>
<evidence type="ECO:0000256" key="13">
    <source>
        <dbReference type="RuleBase" id="RU004462"/>
    </source>
</evidence>
<dbReference type="InterPro" id="IPR022631">
    <property type="entry name" value="ADOMET_SYNTHASE_CS"/>
</dbReference>
<accession>A0A7L4I9F5</accession>
<comment type="pathway">
    <text evidence="1 12">Amino-acid biosynthesis; S-adenosyl-L-methionine biosynthesis; S-adenosyl-L-methionine from L-methionine: step 1/1.</text>
</comment>
<keyword evidence="7 12" id="KW-0547">Nucleotide-binding</keyword>
<evidence type="ECO:0000259" key="16">
    <source>
        <dbReference type="Pfam" id="PF02773"/>
    </source>
</evidence>
<comment type="catalytic activity">
    <reaction evidence="11 12">
        <text>L-methionine + ATP + H2O = S-adenosyl-L-methionine + phosphate + diphosphate</text>
        <dbReference type="Rhea" id="RHEA:21080"/>
        <dbReference type="ChEBI" id="CHEBI:15377"/>
        <dbReference type="ChEBI" id="CHEBI:30616"/>
        <dbReference type="ChEBI" id="CHEBI:33019"/>
        <dbReference type="ChEBI" id="CHEBI:43474"/>
        <dbReference type="ChEBI" id="CHEBI:57844"/>
        <dbReference type="ChEBI" id="CHEBI:59789"/>
        <dbReference type="EC" id="2.5.1.6"/>
    </reaction>
</comment>
<feature type="domain" description="S-adenosylmethionine synthetase N-terminal" evidence="14">
    <location>
        <begin position="1"/>
        <end position="59"/>
    </location>
</feature>
<evidence type="ECO:0000313" key="17">
    <source>
        <dbReference type="EMBL" id="NXX61927.1"/>
    </source>
</evidence>
<evidence type="ECO:0000313" key="18">
    <source>
        <dbReference type="Proteomes" id="UP000539032"/>
    </source>
</evidence>
<feature type="domain" description="S-adenosylmethionine synthetase C-terminal" evidence="16">
    <location>
        <begin position="196"/>
        <end position="334"/>
    </location>
</feature>
<dbReference type="FunFam" id="3.30.300.10:FF:000011">
    <property type="entry name" value="S-adenosylmethionine synthase"/>
    <property type="match status" value="1"/>
</dbReference>
<dbReference type="CDD" id="cd18079">
    <property type="entry name" value="S-AdoMet_synt"/>
    <property type="match status" value="1"/>
</dbReference>
<dbReference type="EC" id="2.5.1.6" evidence="12"/>
<feature type="non-terminal residue" evidence="17">
    <location>
        <position position="341"/>
    </location>
</feature>
<evidence type="ECO:0000256" key="9">
    <source>
        <dbReference type="ARBA" id="ARBA00022842"/>
    </source>
</evidence>
<dbReference type="GO" id="GO:0006556">
    <property type="term" value="P:S-adenosylmethionine biosynthetic process"/>
    <property type="evidence" value="ECO:0007669"/>
    <property type="project" value="UniProtKB-UniPathway"/>
</dbReference>
<keyword evidence="8 12" id="KW-0067">ATP-binding</keyword>
<dbReference type="NCBIfam" id="TIGR01034">
    <property type="entry name" value="metK"/>
    <property type="match status" value="1"/>
</dbReference>
<evidence type="ECO:0000256" key="5">
    <source>
        <dbReference type="ARBA" id="ARBA00022679"/>
    </source>
</evidence>
<evidence type="ECO:0000256" key="7">
    <source>
        <dbReference type="ARBA" id="ARBA00022741"/>
    </source>
</evidence>
<evidence type="ECO:0000256" key="8">
    <source>
        <dbReference type="ARBA" id="ARBA00022840"/>
    </source>
</evidence>
<dbReference type="GO" id="GO:0004478">
    <property type="term" value="F:methionine adenosyltransferase activity"/>
    <property type="evidence" value="ECO:0007669"/>
    <property type="project" value="UniProtKB-EC"/>
</dbReference>
<evidence type="ECO:0000256" key="10">
    <source>
        <dbReference type="ARBA" id="ARBA00022958"/>
    </source>
</evidence>
<dbReference type="Pfam" id="PF00438">
    <property type="entry name" value="S-AdoMet_synt_N"/>
    <property type="match status" value="1"/>
</dbReference>
<dbReference type="UniPathway" id="UPA00315">
    <property type="reaction ID" value="UER00080"/>
</dbReference>
<evidence type="ECO:0000256" key="2">
    <source>
        <dbReference type="ARBA" id="ARBA00009685"/>
    </source>
</evidence>
<gene>
    <name evidence="17" type="primary">Mat1a</name>
    <name evidence="17" type="ORF">SCOUMB_R11507</name>
</gene>
<keyword evidence="18" id="KW-1185">Reference proteome</keyword>